<reference evidence="12 14" key="1">
    <citation type="journal article" date="2016" name="PLoS ONE">
        <title>Sequence Assembly of Yarrowia lipolytica Strain W29/CLIB89 Shows Transposable Element Diversity.</title>
        <authorList>
            <person name="Magnan C."/>
            <person name="Yu J."/>
            <person name="Chang I."/>
            <person name="Jahn E."/>
            <person name="Kanomata Y."/>
            <person name="Wu J."/>
            <person name="Zeller M."/>
            <person name="Oakes M."/>
            <person name="Baldi P."/>
            <person name="Sandmeyer S."/>
        </authorList>
    </citation>
    <scope>NUCLEOTIDE SEQUENCE [LARGE SCALE GENOMIC DNA]</scope>
    <source>
        <strain evidence="12">CLIB89</strain>
        <strain evidence="14">CLIB89(W29)</strain>
    </source>
</reference>
<dbReference type="EC" id="5.1.99.6" evidence="3 10"/>
<dbReference type="Proteomes" id="UP000182444">
    <property type="component" value="Chromosome 1B"/>
</dbReference>
<dbReference type="EMBL" id="KZ859038">
    <property type="protein sequence ID" value="RDW24341.1"/>
    <property type="molecule type" value="Genomic_DNA"/>
</dbReference>
<feature type="binding site" evidence="10">
    <location>
        <position position="69"/>
    </location>
    <ligand>
        <name>K(+)</name>
        <dbReference type="ChEBI" id="CHEBI:29103"/>
    </ligand>
</feature>
<dbReference type="Gene3D" id="3.40.50.10260">
    <property type="entry name" value="YjeF N-terminal domain"/>
    <property type="match status" value="1"/>
</dbReference>
<name>A0A1D8N8Z2_YARLL</name>
<evidence type="ECO:0000256" key="6">
    <source>
        <dbReference type="ARBA" id="ARBA00022857"/>
    </source>
</evidence>
<keyword evidence="5 10" id="KW-0547">Nucleotide-binding</keyword>
<evidence type="ECO:0000313" key="15">
    <source>
        <dbReference type="Proteomes" id="UP000256601"/>
    </source>
</evidence>
<feature type="binding site" evidence="10">
    <location>
        <begin position="135"/>
        <end position="141"/>
    </location>
    <ligand>
        <name>(6S)-NADPHX</name>
        <dbReference type="ChEBI" id="CHEBI:64076"/>
    </ligand>
</feature>
<keyword evidence="9 10" id="KW-0413">Isomerase</keyword>
<dbReference type="Proteomes" id="UP000256601">
    <property type="component" value="Unassembled WGS sequence"/>
</dbReference>
<dbReference type="GO" id="GO:0046496">
    <property type="term" value="P:nicotinamide nucleotide metabolic process"/>
    <property type="evidence" value="ECO:0007669"/>
    <property type="project" value="EnsemblFungi"/>
</dbReference>
<dbReference type="PANTHER" id="PTHR13232:SF10">
    <property type="entry name" value="NAD(P)H-HYDRATE EPIMERASE"/>
    <property type="match status" value="1"/>
</dbReference>
<dbReference type="NCBIfam" id="TIGR00197">
    <property type="entry name" value="yjeF_nterm"/>
    <property type="match status" value="1"/>
</dbReference>
<evidence type="ECO:0000256" key="7">
    <source>
        <dbReference type="ARBA" id="ARBA00022958"/>
    </source>
</evidence>
<reference evidence="13 15" key="2">
    <citation type="submission" date="2018-07" db="EMBL/GenBank/DDBJ databases">
        <title>Draft Genome Assemblies for Five Robust Yarrowia lipolytica Strains Exhibiting High Lipid Production and Pentose Sugar Utilization and Sugar Alcohol Secretion from Undetoxified Lignocellulosic Biomass Hydrolysates.</title>
        <authorList>
            <consortium name="DOE Joint Genome Institute"/>
            <person name="Walker C."/>
            <person name="Ryu S."/>
            <person name="Na H."/>
            <person name="Zane M."/>
            <person name="LaButti K."/>
            <person name="Lipzen A."/>
            <person name="Haridas S."/>
            <person name="Barry K."/>
            <person name="Grigoriev I.V."/>
            <person name="Quarterman J."/>
            <person name="Slininger P."/>
            <person name="Dien B."/>
            <person name="Trinh C.T."/>
        </authorList>
    </citation>
    <scope>NUCLEOTIDE SEQUENCE [LARGE SCALE GENOMIC DNA]</scope>
    <source>
        <strain evidence="13 15">YB392</strain>
    </source>
</reference>
<comment type="subcellular location">
    <subcellularLocation>
        <location evidence="10">Cytoplasm</location>
    </subcellularLocation>
    <subcellularLocation>
        <location evidence="10">Mitochondrion</location>
    </subcellularLocation>
</comment>
<organism evidence="12 14">
    <name type="scientific">Yarrowia lipolytica</name>
    <name type="common">Candida lipolytica</name>
    <dbReference type="NCBI Taxonomy" id="4952"/>
    <lineage>
        <taxon>Eukaryota</taxon>
        <taxon>Fungi</taxon>
        <taxon>Dikarya</taxon>
        <taxon>Ascomycota</taxon>
        <taxon>Saccharomycotina</taxon>
        <taxon>Dipodascomycetes</taxon>
        <taxon>Dipodascales</taxon>
        <taxon>Dipodascales incertae sedis</taxon>
        <taxon>Yarrowia</taxon>
    </lineage>
</organism>
<keyword evidence="4 10" id="KW-0479">Metal-binding</keyword>
<comment type="catalytic activity">
    <reaction evidence="1 10">
        <text>(6R)-NADHX = (6S)-NADHX</text>
        <dbReference type="Rhea" id="RHEA:32215"/>
        <dbReference type="ChEBI" id="CHEBI:64074"/>
        <dbReference type="ChEBI" id="CHEBI:64075"/>
        <dbReference type="EC" id="5.1.99.6"/>
    </reaction>
</comment>
<comment type="caution">
    <text evidence="10">Lacks conserved residue(s) required for the propagation of feature annotation.</text>
</comment>
<evidence type="ECO:0000256" key="9">
    <source>
        <dbReference type="ARBA" id="ARBA00023235"/>
    </source>
</evidence>
<dbReference type="GeneID" id="2906778"/>
<feature type="binding site" evidence="10">
    <location>
        <position position="167"/>
    </location>
    <ligand>
        <name>K(+)</name>
        <dbReference type="ChEBI" id="CHEBI:29103"/>
    </ligand>
</feature>
<dbReference type="VEuPathDB" id="FungiDB:YALI0_B23122g"/>
<accession>A0A1D8N8Z2</accession>
<dbReference type="InterPro" id="IPR032976">
    <property type="entry name" value="YJEFN_prot_NAXE-like"/>
</dbReference>
<dbReference type="Pfam" id="PF03853">
    <property type="entry name" value="YjeF_N"/>
    <property type="match status" value="1"/>
</dbReference>
<feature type="binding site" evidence="10">
    <location>
        <begin position="68"/>
        <end position="72"/>
    </location>
    <ligand>
        <name>(6S)-NADPHX</name>
        <dbReference type="ChEBI" id="CHEBI:64076"/>
    </ligand>
</feature>
<feature type="binding site" evidence="10">
    <location>
        <position position="164"/>
    </location>
    <ligand>
        <name>(6S)-NADPHX</name>
        <dbReference type="ChEBI" id="CHEBI:64076"/>
    </ligand>
</feature>
<comment type="similarity">
    <text evidence="10">Belongs to the NnrE/AIBP family.</text>
</comment>
<dbReference type="PROSITE" id="PS51385">
    <property type="entry name" value="YJEF_N"/>
    <property type="match status" value="1"/>
</dbReference>
<evidence type="ECO:0000256" key="10">
    <source>
        <dbReference type="HAMAP-Rule" id="MF_03159"/>
    </source>
</evidence>
<dbReference type="SUPFAM" id="SSF64153">
    <property type="entry name" value="YjeF N-terminal domain-like"/>
    <property type="match status" value="1"/>
</dbReference>
<evidence type="ECO:0000313" key="13">
    <source>
        <dbReference type="EMBL" id="RDW24341.1"/>
    </source>
</evidence>
<dbReference type="EMBL" id="CP017554">
    <property type="protein sequence ID" value="AOW02107.1"/>
    <property type="molecule type" value="Genomic_DNA"/>
</dbReference>
<dbReference type="OMA" id="RHLFHYG"/>
<keyword evidence="6" id="KW-0521">NADP</keyword>
<evidence type="ECO:0000256" key="1">
    <source>
        <dbReference type="ARBA" id="ARBA00000013"/>
    </source>
</evidence>
<dbReference type="eggNOG" id="KOG2585">
    <property type="taxonomic scope" value="Eukaryota"/>
</dbReference>
<dbReference type="GO" id="GO:0046872">
    <property type="term" value="F:metal ion binding"/>
    <property type="evidence" value="ECO:0007669"/>
    <property type="project" value="UniProtKB-KW"/>
</dbReference>
<dbReference type="KEGG" id="yli:2906778"/>
<keyword evidence="10" id="KW-0963">Cytoplasm</keyword>
<dbReference type="VEuPathDB" id="FungiDB:YALI1_B30039g"/>
<dbReference type="RefSeq" id="XP_501252.1">
    <property type="nucleotide sequence ID" value="XM_501252.1"/>
</dbReference>
<gene>
    <name evidence="13" type="ORF">B0I71DRAFT_134444</name>
    <name evidence="12" type="ORF">YALI1_B30039g</name>
</gene>
<evidence type="ECO:0000256" key="3">
    <source>
        <dbReference type="ARBA" id="ARBA00012228"/>
    </source>
</evidence>
<evidence type="ECO:0000256" key="8">
    <source>
        <dbReference type="ARBA" id="ARBA00023027"/>
    </source>
</evidence>
<evidence type="ECO:0000256" key="4">
    <source>
        <dbReference type="ARBA" id="ARBA00022723"/>
    </source>
</evidence>
<dbReference type="GO" id="GO:0005739">
    <property type="term" value="C:mitochondrion"/>
    <property type="evidence" value="ECO:0007669"/>
    <property type="project" value="UniProtKB-SubCell"/>
</dbReference>
<keyword evidence="8 10" id="KW-0520">NAD</keyword>
<dbReference type="FunFam" id="3.40.50.10260:FF:000005">
    <property type="entry name" value="NAD(P)H-hydrate epimerase"/>
    <property type="match status" value="1"/>
</dbReference>
<sequence>MLRVARIMKCLTSSKAAALDAELMAPSGGFSIDQLMELAGLSVAQAVYKYDKSLAQGKQVLVLVGPGNNGGDGLVAARHLCHLGAKPVIYYPKRTDRPLFNGLVTQLHNLDIKFLDDVNKSTFDSSAHVIDSLFGFSFKPPIREPFPKVIELLKETKTPTTSVDIPSSWDVDRGPEDDNAFQPSSLVSLTAPKGASRHLLPSTRHFLGGRFVSKHIADKYDLEVPAYEGLDHIVELTQNNKEAQI</sequence>
<dbReference type="InterPro" id="IPR036652">
    <property type="entry name" value="YjeF_N_dom_sf"/>
</dbReference>
<evidence type="ECO:0000256" key="2">
    <source>
        <dbReference type="ARBA" id="ARBA00000909"/>
    </source>
</evidence>
<evidence type="ECO:0000256" key="5">
    <source>
        <dbReference type="ARBA" id="ARBA00022741"/>
    </source>
</evidence>
<feature type="binding site" evidence="10">
    <location>
        <position position="131"/>
    </location>
    <ligand>
        <name>K(+)</name>
        <dbReference type="ChEBI" id="CHEBI:29103"/>
    </ligand>
</feature>
<evidence type="ECO:0000313" key="12">
    <source>
        <dbReference type="EMBL" id="AOW02107.1"/>
    </source>
</evidence>
<keyword evidence="10" id="KW-0496">Mitochondrion</keyword>
<comment type="catalytic activity">
    <reaction evidence="2 10">
        <text>(6R)-NADPHX = (6S)-NADPHX</text>
        <dbReference type="Rhea" id="RHEA:32227"/>
        <dbReference type="ChEBI" id="CHEBI:64076"/>
        <dbReference type="ChEBI" id="CHEBI:64077"/>
        <dbReference type="EC" id="5.1.99.6"/>
    </reaction>
</comment>
<comment type="cofactor">
    <cofactor evidence="10">
        <name>K(+)</name>
        <dbReference type="ChEBI" id="CHEBI:29103"/>
    </cofactor>
    <text evidence="10">Binds 1 potassium ion per subunit.</text>
</comment>
<dbReference type="GO" id="GO:0052856">
    <property type="term" value="F:NAD(P)HX epimerase activity"/>
    <property type="evidence" value="ECO:0007669"/>
    <property type="project" value="UniProtKB-UniRule"/>
</dbReference>
<dbReference type="GO" id="GO:0000166">
    <property type="term" value="F:nucleotide binding"/>
    <property type="evidence" value="ECO:0007669"/>
    <property type="project" value="UniProtKB-KW"/>
</dbReference>
<keyword evidence="7 10" id="KW-0630">Potassium</keyword>
<evidence type="ECO:0000313" key="14">
    <source>
        <dbReference type="Proteomes" id="UP000182444"/>
    </source>
</evidence>
<dbReference type="InterPro" id="IPR004443">
    <property type="entry name" value="YjeF_N_dom"/>
</dbReference>
<evidence type="ECO:0000259" key="11">
    <source>
        <dbReference type="PROSITE" id="PS51385"/>
    </source>
</evidence>
<dbReference type="HAMAP" id="MF_01966">
    <property type="entry name" value="NADHX_epimerase"/>
    <property type="match status" value="1"/>
</dbReference>
<dbReference type="AlphaFoldDB" id="A0A1D8N8Z2"/>
<dbReference type="SMR" id="A0A1D8N8Z2"/>
<comment type="function">
    <text evidence="10">Catalyzes the epimerization of the S- and R-forms of NAD(P)HX, a damaged form of NAD(P)H that is a result of enzymatic or heat-dependent hydration. This is a prerequisite for the S-specific NAD(P)H-hydrate dehydratase to allow the repair of both epimers of NAD(P)HX.</text>
</comment>
<proteinExistence type="inferred from homology"/>
<dbReference type="OrthoDB" id="10064708at2759"/>
<feature type="domain" description="YjeF N-terminal" evidence="11">
    <location>
        <begin position="16"/>
        <end position="224"/>
    </location>
</feature>
<dbReference type="PANTHER" id="PTHR13232">
    <property type="entry name" value="NAD(P)H-HYDRATE EPIMERASE"/>
    <property type="match status" value="1"/>
</dbReference>
<protein>
    <recommendedName>
        <fullName evidence="3 10">NAD(P)H-hydrate epimerase</fullName>
        <ecNumber evidence="3 10">5.1.99.6</ecNumber>
    </recommendedName>
    <alternativeName>
        <fullName evidence="10">NAD(P)HX epimerase</fullName>
    </alternativeName>
</protein>